<evidence type="ECO:0000256" key="5">
    <source>
        <dbReference type="ARBA" id="ARBA00022723"/>
    </source>
</evidence>
<evidence type="ECO:0000313" key="12">
    <source>
        <dbReference type="Proteomes" id="UP000219338"/>
    </source>
</evidence>
<evidence type="ECO:0000256" key="8">
    <source>
        <dbReference type="ARBA" id="ARBA00023033"/>
    </source>
</evidence>
<dbReference type="SUPFAM" id="SSF48264">
    <property type="entry name" value="Cytochrome P450"/>
    <property type="match status" value="1"/>
</dbReference>
<gene>
    <name evidence="11" type="ORF">ARMOST_18082</name>
</gene>
<dbReference type="PANTHER" id="PTHR46300">
    <property type="entry name" value="P450, PUTATIVE (EUROFUNG)-RELATED-RELATED"/>
    <property type="match status" value="1"/>
</dbReference>
<keyword evidence="8 10" id="KW-0503">Monooxygenase</keyword>
<evidence type="ECO:0000256" key="7">
    <source>
        <dbReference type="ARBA" id="ARBA00023004"/>
    </source>
</evidence>
<evidence type="ECO:0000256" key="10">
    <source>
        <dbReference type="RuleBase" id="RU000461"/>
    </source>
</evidence>
<comment type="similarity">
    <text evidence="3 10">Belongs to the cytochrome P450 family.</text>
</comment>
<dbReference type="GO" id="GO:0005506">
    <property type="term" value="F:iron ion binding"/>
    <property type="evidence" value="ECO:0007669"/>
    <property type="project" value="InterPro"/>
</dbReference>
<dbReference type="InterPro" id="IPR050364">
    <property type="entry name" value="Cytochrome_P450_fung"/>
</dbReference>
<comment type="cofactor">
    <cofactor evidence="1 9">
        <name>heme</name>
        <dbReference type="ChEBI" id="CHEBI:30413"/>
    </cofactor>
</comment>
<dbReference type="OrthoDB" id="2789670at2759"/>
<dbReference type="GO" id="GO:0004497">
    <property type="term" value="F:monooxygenase activity"/>
    <property type="evidence" value="ECO:0007669"/>
    <property type="project" value="UniProtKB-KW"/>
</dbReference>
<evidence type="ECO:0000256" key="1">
    <source>
        <dbReference type="ARBA" id="ARBA00001971"/>
    </source>
</evidence>
<evidence type="ECO:0000256" key="2">
    <source>
        <dbReference type="ARBA" id="ARBA00005179"/>
    </source>
</evidence>
<dbReference type="CDD" id="cd11065">
    <property type="entry name" value="CYP64-like"/>
    <property type="match status" value="1"/>
</dbReference>
<evidence type="ECO:0000256" key="3">
    <source>
        <dbReference type="ARBA" id="ARBA00010617"/>
    </source>
</evidence>
<dbReference type="Gene3D" id="1.10.630.10">
    <property type="entry name" value="Cytochrome P450"/>
    <property type="match status" value="1"/>
</dbReference>
<dbReference type="PRINTS" id="PR00463">
    <property type="entry name" value="EP450I"/>
</dbReference>
<keyword evidence="7 9" id="KW-0408">Iron</keyword>
<dbReference type="EMBL" id="FUEG01000024">
    <property type="protein sequence ID" value="SJL14619.1"/>
    <property type="molecule type" value="Genomic_DNA"/>
</dbReference>
<organism evidence="11 12">
    <name type="scientific">Armillaria ostoyae</name>
    <name type="common">Armillaria root rot fungus</name>
    <dbReference type="NCBI Taxonomy" id="47428"/>
    <lineage>
        <taxon>Eukaryota</taxon>
        <taxon>Fungi</taxon>
        <taxon>Dikarya</taxon>
        <taxon>Basidiomycota</taxon>
        <taxon>Agaricomycotina</taxon>
        <taxon>Agaricomycetes</taxon>
        <taxon>Agaricomycetidae</taxon>
        <taxon>Agaricales</taxon>
        <taxon>Marasmiineae</taxon>
        <taxon>Physalacriaceae</taxon>
        <taxon>Armillaria</taxon>
    </lineage>
</organism>
<dbReference type="InterPro" id="IPR001128">
    <property type="entry name" value="Cyt_P450"/>
</dbReference>
<evidence type="ECO:0000256" key="9">
    <source>
        <dbReference type="PIRSR" id="PIRSR602401-1"/>
    </source>
</evidence>
<dbReference type="InterPro" id="IPR036396">
    <property type="entry name" value="Cyt_P450_sf"/>
</dbReference>
<dbReference type="AlphaFoldDB" id="A0A284S0T1"/>
<keyword evidence="4 9" id="KW-0349">Heme</keyword>
<evidence type="ECO:0000256" key="4">
    <source>
        <dbReference type="ARBA" id="ARBA00022617"/>
    </source>
</evidence>
<feature type="binding site" description="axial binding residue" evidence="9">
    <location>
        <position position="433"/>
    </location>
    <ligand>
        <name>heme</name>
        <dbReference type="ChEBI" id="CHEBI:30413"/>
    </ligand>
    <ligandPart>
        <name>Fe</name>
        <dbReference type="ChEBI" id="CHEBI:18248"/>
    </ligandPart>
</feature>
<dbReference type="GO" id="GO:0016705">
    <property type="term" value="F:oxidoreductase activity, acting on paired donors, with incorporation or reduction of molecular oxygen"/>
    <property type="evidence" value="ECO:0007669"/>
    <property type="project" value="InterPro"/>
</dbReference>
<protein>
    <submittedName>
        <fullName evidence="11">Related to cytochrome P450 CYP2 subfamily</fullName>
    </submittedName>
</protein>
<proteinExistence type="inferred from homology"/>
<dbReference type="Proteomes" id="UP000219338">
    <property type="component" value="Unassembled WGS sequence"/>
</dbReference>
<dbReference type="PANTHER" id="PTHR46300:SF7">
    <property type="entry name" value="P450, PUTATIVE (EUROFUNG)-RELATED"/>
    <property type="match status" value="1"/>
</dbReference>
<dbReference type="OMA" id="QISIAMN"/>
<reference evidence="12" key="1">
    <citation type="journal article" date="2017" name="Nat. Ecol. Evol.">
        <title>Genome expansion and lineage-specific genetic innovations in the forest pathogenic fungi Armillaria.</title>
        <authorList>
            <person name="Sipos G."/>
            <person name="Prasanna A.N."/>
            <person name="Walter M.C."/>
            <person name="O'Connor E."/>
            <person name="Balint B."/>
            <person name="Krizsan K."/>
            <person name="Kiss B."/>
            <person name="Hess J."/>
            <person name="Varga T."/>
            <person name="Slot J."/>
            <person name="Riley R."/>
            <person name="Boka B."/>
            <person name="Rigling D."/>
            <person name="Barry K."/>
            <person name="Lee J."/>
            <person name="Mihaltcheva S."/>
            <person name="LaButti K."/>
            <person name="Lipzen A."/>
            <person name="Waldron R."/>
            <person name="Moloney N.M."/>
            <person name="Sperisen C."/>
            <person name="Kredics L."/>
            <person name="Vagvoelgyi C."/>
            <person name="Patrignani A."/>
            <person name="Fitzpatrick D."/>
            <person name="Nagy I."/>
            <person name="Doyle S."/>
            <person name="Anderson J.B."/>
            <person name="Grigoriev I.V."/>
            <person name="Gueldener U."/>
            <person name="Muensterkoetter M."/>
            <person name="Nagy L.G."/>
        </authorList>
    </citation>
    <scope>NUCLEOTIDE SEQUENCE [LARGE SCALE GENOMIC DNA]</scope>
    <source>
        <strain evidence="12">C18/9</strain>
    </source>
</reference>
<dbReference type="STRING" id="47428.A0A284S0T1"/>
<keyword evidence="5 9" id="KW-0479">Metal-binding</keyword>
<evidence type="ECO:0000256" key="6">
    <source>
        <dbReference type="ARBA" id="ARBA00023002"/>
    </source>
</evidence>
<keyword evidence="12" id="KW-1185">Reference proteome</keyword>
<name>A0A284S0T1_ARMOS</name>
<comment type="pathway">
    <text evidence="2">Secondary metabolite biosynthesis.</text>
</comment>
<keyword evidence="6 10" id="KW-0560">Oxidoreductase</keyword>
<evidence type="ECO:0000313" key="11">
    <source>
        <dbReference type="EMBL" id="SJL14619.1"/>
    </source>
</evidence>
<dbReference type="Pfam" id="PF00067">
    <property type="entry name" value="p450"/>
    <property type="match status" value="1"/>
</dbReference>
<dbReference type="PROSITE" id="PS00086">
    <property type="entry name" value="CYTOCHROME_P450"/>
    <property type="match status" value="1"/>
</dbReference>
<sequence length="510" mass="58002">MDAPLLISLVLFVYLVYAYCRKQRALLPPGPPGLPFLGNALDMAVKYPWLKYAEWGRQYGDVIYLNAVGQSIIVLNSAKAVFALLDQRGGIYSDRPRLVMGGELAGYVHSVPLCPYGTRLREYRKLILEVVGPRKVQQWRPIEEEKTRIFLGALLESPEKFRDHIRHHIASITFLISHGYDVRPEDDPLVELADRGDQGFSESTTAGAFLVDSFPIMLYLPRWLGFNWMKKAEKFHRDMEELRDIPYNSVKEQVIKGTAIPSFTANLIQRYKNPSPYQEDVNKWVTTGFYSAGADTTVSSLGSFFLYMTLFPDKQKKAQEEISRVVGSARLPDFNDRESLPYVDSLLKEVHRLNPVGPLAVPHKSTKDDSYNGYLIPSGSVVLPNTWAVMHDPDTYPSPFEFLPERYLEPQNETKGINPDPRKFAFGYGRRICPGQLLADDEFYITVAAVLSVFNVLPESDKERVRLPDWSRSEGYLSSTISHPDPFNCRIVPRSRETELLIRASDPSRL</sequence>
<dbReference type="PRINTS" id="PR00385">
    <property type="entry name" value="P450"/>
</dbReference>
<dbReference type="InterPro" id="IPR017972">
    <property type="entry name" value="Cyt_P450_CS"/>
</dbReference>
<accession>A0A284S0T1</accession>
<dbReference type="GO" id="GO:0020037">
    <property type="term" value="F:heme binding"/>
    <property type="evidence" value="ECO:0007669"/>
    <property type="project" value="InterPro"/>
</dbReference>
<dbReference type="InterPro" id="IPR002401">
    <property type="entry name" value="Cyt_P450_E_grp-I"/>
</dbReference>